<protein>
    <recommendedName>
        <fullName evidence="2">Membrane protein insertion efficiency factor YidD</fullName>
    </recommendedName>
</protein>
<dbReference type="SMART" id="SM01234">
    <property type="entry name" value="Haemolytic"/>
    <property type="match status" value="1"/>
</dbReference>
<dbReference type="HAMAP" id="MF_00386">
    <property type="entry name" value="UPF0161_YidD"/>
    <property type="match status" value="1"/>
</dbReference>
<dbReference type="Pfam" id="PF01809">
    <property type="entry name" value="YidD"/>
    <property type="match status" value="1"/>
</dbReference>
<dbReference type="InterPro" id="IPR002696">
    <property type="entry name" value="Membr_insert_effic_factor_YidD"/>
</dbReference>
<dbReference type="PANTHER" id="PTHR33383:SF1">
    <property type="entry name" value="MEMBRANE PROTEIN INSERTION EFFICIENCY FACTOR-RELATED"/>
    <property type="match status" value="1"/>
</dbReference>
<evidence type="ECO:0008006" key="2">
    <source>
        <dbReference type="Google" id="ProtNLM"/>
    </source>
</evidence>
<dbReference type="EMBL" id="UINC01001302">
    <property type="protein sequence ID" value="SUZ77058.1"/>
    <property type="molecule type" value="Genomic_DNA"/>
</dbReference>
<name>A0A381QDJ8_9ZZZZ</name>
<evidence type="ECO:0000313" key="1">
    <source>
        <dbReference type="EMBL" id="SUZ77058.1"/>
    </source>
</evidence>
<proteinExistence type="inferred from homology"/>
<dbReference type="AlphaFoldDB" id="A0A381QDJ8"/>
<sequence>MINLKPGILIIEFSIFLLKNDIKIMLQRFIQSFVISIIRLYQIILSPFLGPHCRHIPSCSQYTIEAIQEWGVLTGGWLSIKRITRCHPWGTHGHDPVPVKGRK</sequence>
<accession>A0A381QDJ8</accession>
<dbReference type="NCBIfam" id="TIGR00278">
    <property type="entry name" value="membrane protein insertion efficiency factor YidD"/>
    <property type="match status" value="1"/>
</dbReference>
<organism evidence="1">
    <name type="scientific">marine metagenome</name>
    <dbReference type="NCBI Taxonomy" id="408172"/>
    <lineage>
        <taxon>unclassified sequences</taxon>
        <taxon>metagenomes</taxon>
        <taxon>ecological metagenomes</taxon>
    </lineage>
</organism>
<dbReference type="PANTHER" id="PTHR33383">
    <property type="entry name" value="MEMBRANE PROTEIN INSERTION EFFICIENCY FACTOR-RELATED"/>
    <property type="match status" value="1"/>
</dbReference>
<gene>
    <name evidence="1" type="ORF">METZ01_LOCUS29912</name>
</gene>
<reference evidence="1" key="1">
    <citation type="submission" date="2018-05" db="EMBL/GenBank/DDBJ databases">
        <authorList>
            <person name="Lanie J.A."/>
            <person name="Ng W.-L."/>
            <person name="Kazmierczak K.M."/>
            <person name="Andrzejewski T.M."/>
            <person name="Davidsen T.M."/>
            <person name="Wayne K.J."/>
            <person name="Tettelin H."/>
            <person name="Glass J.I."/>
            <person name="Rusch D."/>
            <person name="Podicherti R."/>
            <person name="Tsui H.-C.T."/>
            <person name="Winkler M.E."/>
        </authorList>
    </citation>
    <scope>NUCLEOTIDE SEQUENCE</scope>
</reference>